<comment type="caution">
    <text evidence="2">The sequence shown here is derived from an EMBL/GenBank/DDBJ whole genome shotgun (WGS) entry which is preliminary data.</text>
</comment>
<gene>
    <name evidence="2" type="ORF">C7B64_14910</name>
</gene>
<dbReference type="OrthoDB" id="456093at2"/>
<protein>
    <recommendedName>
        <fullName evidence="4">CRISPR type III-B/RAMP module-associated protein Cmr5</fullName>
    </recommendedName>
</protein>
<dbReference type="EMBL" id="PVWJ01000073">
    <property type="protein sequence ID" value="PSB02111.1"/>
    <property type="molecule type" value="Genomic_DNA"/>
</dbReference>
<reference evidence="2 3" key="1">
    <citation type="submission" date="2018-02" db="EMBL/GenBank/DDBJ databases">
        <authorList>
            <person name="Cohen D.B."/>
            <person name="Kent A.D."/>
        </authorList>
    </citation>
    <scope>NUCLEOTIDE SEQUENCE [LARGE SCALE GENOMIC DNA]</scope>
    <source>
        <strain evidence="2 3">CCAP 1448/3</strain>
    </source>
</reference>
<organism evidence="2 3">
    <name type="scientific">Merismopedia glauca CCAP 1448/3</name>
    <dbReference type="NCBI Taxonomy" id="1296344"/>
    <lineage>
        <taxon>Bacteria</taxon>
        <taxon>Bacillati</taxon>
        <taxon>Cyanobacteriota</taxon>
        <taxon>Cyanophyceae</taxon>
        <taxon>Synechococcales</taxon>
        <taxon>Merismopediaceae</taxon>
        <taxon>Merismopedia</taxon>
    </lineage>
</organism>
<evidence type="ECO:0000256" key="1">
    <source>
        <dbReference type="SAM" id="MobiDB-lite"/>
    </source>
</evidence>
<accession>A0A2T1C1H6</accession>
<evidence type="ECO:0000313" key="3">
    <source>
        <dbReference type="Proteomes" id="UP000238762"/>
    </source>
</evidence>
<evidence type="ECO:0000313" key="2">
    <source>
        <dbReference type="EMBL" id="PSB02111.1"/>
    </source>
</evidence>
<feature type="compositionally biased region" description="Basic and acidic residues" evidence="1">
    <location>
        <begin position="86"/>
        <end position="102"/>
    </location>
</feature>
<dbReference type="RefSeq" id="WP_106289452.1">
    <property type="nucleotide sequence ID" value="NZ_CAWNTC010000099.1"/>
</dbReference>
<evidence type="ECO:0008006" key="4">
    <source>
        <dbReference type="Google" id="ProtNLM"/>
    </source>
</evidence>
<feature type="region of interest" description="Disordered" evidence="1">
    <location>
        <begin position="80"/>
        <end position="102"/>
    </location>
</feature>
<proteinExistence type="predicted"/>
<name>A0A2T1C1H6_9CYAN</name>
<dbReference type="Proteomes" id="UP000238762">
    <property type="component" value="Unassembled WGS sequence"/>
</dbReference>
<reference evidence="2 3" key="2">
    <citation type="submission" date="2018-03" db="EMBL/GenBank/DDBJ databases">
        <title>The ancient ancestry and fast evolution of plastids.</title>
        <authorList>
            <person name="Moore K.R."/>
            <person name="Magnabosco C."/>
            <person name="Momper L."/>
            <person name="Gold D.A."/>
            <person name="Bosak T."/>
            <person name="Fournier G.P."/>
        </authorList>
    </citation>
    <scope>NUCLEOTIDE SEQUENCE [LARGE SCALE GENOMIC DNA]</scope>
    <source>
        <strain evidence="2 3">CCAP 1448/3</strain>
    </source>
</reference>
<sequence length="150" mass="17945">MSWQPYSLDRIAQKLVIKYRDREVLNESHKMRMTVAYGLERFWGEHLRLRKEAEGQYWKDVWAALVNQILQPANILLPNDPVNIEEPPRQETKEQKAAREARNTEQIKNMANKLWEFADEHPDDQRIALAVLTQLCDCLVWWTQRYKPKN</sequence>
<dbReference type="AlphaFoldDB" id="A0A2T1C1H6"/>
<keyword evidence="3" id="KW-1185">Reference proteome</keyword>